<reference evidence="2 3" key="1">
    <citation type="submission" date="2023-07" db="EMBL/GenBank/DDBJ databases">
        <title>Genomic Encyclopedia of Type Strains, Phase IV (KMG-IV): sequencing the most valuable type-strain genomes for metagenomic binning, comparative biology and taxonomic classification.</title>
        <authorList>
            <person name="Goeker M."/>
        </authorList>
    </citation>
    <scope>NUCLEOTIDE SEQUENCE [LARGE SCALE GENOMIC DNA]</scope>
    <source>
        <strain evidence="2 3">DSM 1400</strain>
    </source>
</reference>
<dbReference type="Pfam" id="PF07561">
    <property type="entry name" value="DUF1540"/>
    <property type="match status" value="1"/>
</dbReference>
<name>A0ABU0JSG8_HATLI</name>
<evidence type="ECO:0000313" key="2">
    <source>
        <dbReference type="EMBL" id="MDQ0480028.1"/>
    </source>
</evidence>
<dbReference type="EMBL" id="JAUSWN010000014">
    <property type="protein sequence ID" value="MDQ0480028.1"/>
    <property type="molecule type" value="Genomic_DNA"/>
</dbReference>
<gene>
    <name evidence="2" type="ORF">QOZ93_001772</name>
</gene>
<comment type="caution">
    <text evidence="2">The sequence shown here is derived from an EMBL/GenBank/DDBJ whole genome shotgun (WGS) entry which is preliminary data.</text>
</comment>
<dbReference type="RefSeq" id="WP_307355940.1">
    <property type="nucleotide sequence ID" value="NZ_BAAACJ010000019.1"/>
</dbReference>
<protein>
    <recommendedName>
        <fullName evidence="1">DUF1540 domain-containing protein</fullName>
    </recommendedName>
</protein>
<feature type="domain" description="DUF1540" evidence="1">
    <location>
        <begin position="7"/>
        <end position="49"/>
    </location>
</feature>
<keyword evidence="3" id="KW-1185">Reference proteome</keyword>
<dbReference type="InterPro" id="IPR011437">
    <property type="entry name" value="DUF1540"/>
</dbReference>
<proteinExistence type="predicted"/>
<organism evidence="2 3">
    <name type="scientific">Hathewaya limosa</name>
    <name type="common">Clostridium limosum</name>
    <dbReference type="NCBI Taxonomy" id="1536"/>
    <lineage>
        <taxon>Bacteria</taxon>
        <taxon>Bacillati</taxon>
        <taxon>Bacillota</taxon>
        <taxon>Clostridia</taxon>
        <taxon>Eubacteriales</taxon>
        <taxon>Clostridiaceae</taxon>
        <taxon>Hathewaya</taxon>
    </lineage>
</organism>
<accession>A0ABU0JSG8</accession>
<evidence type="ECO:0000259" key="1">
    <source>
        <dbReference type="Pfam" id="PF07561"/>
    </source>
</evidence>
<dbReference type="Proteomes" id="UP001224418">
    <property type="component" value="Unassembled WGS sequence"/>
</dbReference>
<evidence type="ECO:0000313" key="3">
    <source>
        <dbReference type="Proteomes" id="UP001224418"/>
    </source>
</evidence>
<sequence length="52" mass="5998">MEHNESIKCTVTECKHHCNKDNYCTLDCIEVVKHDAYAKDCQCTDCASFIQK</sequence>